<feature type="binding site" evidence="8">
    <location>
        <position position="223"/>
    </location>
    <ligand>
        <name>shikimate</name>
        <dbReference type="ChEBI" id="CHEBI:36208"/>
    </ligand>
</feature>
<feature type="binding site" evidence="8">
    <location>
        <begin position="156"/>
        <end position="161"/>
    </location>
    <ligand>
        <name>NADP(+)</name>
        <dbReference type="ChEBI" id="CHEBI:58349"/>
    </ligand>
</feature>
<dbReference type="EC" id="1.1.1.25" evidence="2 8"/>
<feature type="binding site" evidence="8">
    <location>
        <position position="65"/>
    </location>
    <ligand>
        <name>shikimate</name>
        <dbReference type="ChEBI" id="CHEBI:36208"/>
    </ligand>
</feature>
<dbReference type="GO" id="GO:0009423">
    <property type="term" value="P:chorismate biosynthetic process"/>
    <property type="evidence" value="ECO:0007669"/>
    <property type="project" value="UniProtKB-UniRule"/>
</dbReference>
<dbReference type="GO" id="GO:0008652">
    <property type="term" value="P:amino acid biosynthetic process"/>
    <property type="evidence" value="ECO:0007669"/>
    <property type="project" value="UniProtKB-KW"/>
</dbReference>
<comment type="catalytic activity">
    <reaction evidence="7 8">
        <text>shikimate + NADP(+) = 3-dehydroshikimate + NADPH + H(+)</text>
        <dbReference type="Rhea" id="RHEA:17737"/>
        <dbReference type="ChEBI" id="CHEBI:15378"/>
        <dbReference type="ChEBI" id="CHEBI:16630"/>
        <dbReference type="ChEBI" id="CHEBI:36208"/>
        <dbReference type="ChEBI" id="CHEBI:57783"/>
        <dbReference type="ChEBI" id="CHEBI:58349"/>
        <dbReference type="EC" id="1.1.1.25"/>
    </reaction>
</comment>
<evidence type="ECO:0000256" key="5">
    <source>
        <dbReference type="ARBA" id="ARBA00023002"/>
    </source>
</evidence>
<dbReference type="RefSeq" id="WP_184147930.1">
    <property type="nucleotide sequence ID" value="NZ_JACHFM010000001.1"/>
</dbReference>
<dbReference type="GO" id="GO:0050661">
    <property type="term" value="F:NADP binding"/>
    <property type="evidence" value="ECO:0007669"/>
    <property type="project" value="InterPro"/>
</dbReference>
<gene>
    <name evidence="8" type="primary">aroE</name>
    <name evidence="12" type="ORF">HNP73_001501</name>
</gene>
<dbReference type="PANTHER" id="PTHR21089:SF1">
    <property type="entry name" value="BIFUNCTIONAL 3-DEHYDROQUINATE DEHYDRATASE_SHIKIMATE DEHYDROGENASE, CHLOROPLASTIC"/>
    <property type="match status" value="1"/>
</dbReference>
<feature type="domain" description="SDH C-terminal" evidence="11">
    <location>
        <begin position="244"/>
        <end position="268"/>
    </location>
</feature>
<evidence type="ECO:0000256" key="2">
    <source>
        <dbReference type="ARBA" id="ARBA00012962"/>
    </source>
</evidence>
<feature type="binding site" evidence="8">
    <location>
        <position position="81"/>
    </location>
    <ligand>
        <name>NADP(+)</name>
        <dbReference type="ChEBI" id="CHEBI:58349"/>
    </ligand>
</feature>
<dbReference type="NCBIfam" id="NF001312">
    <property type="entry name" value="PRK00258.1-4"/>
    <property type="match status" value="1"/>
</dbReference>
<dbReference type="Pfam" id="PF01488">
    <property type="entry name" value="Shikimate_DH"/>
    <property type="match status" value="1"/>
</dbReference>
<dbReference type="InterPro" id="IPR036291">
    <property type="entry name" value="NAD(P)-bd_dom_sf"/>
</dbReference>
<keyword evidence="4 8" id="KW-0521">NADP</keyword>
<evidence type="ECO:0000259" key="11">
    <source>
        <dbReference type="Pfam" id="PF18317"/>
    </source>
</evidence>
<dbReference type="SUPFAM" id="SSF53223">
    <property type="entry name" value="Aminoacid dehydrogenase-like, N-terminal domain"/>
    <property type="match status" value="1"/>
</dbReference>
<name>A0A840SLF3_9RHOB</name>
<feature type="binding site" evidence="8">
    <location>
        <position position="251"/>
    </location>
    <ligand>
        <name>shikimate</name>
        <dbReference type="ChEBI" id="CHEBI:36208"/>
    </ligand>
</feature>
<dbReference type="InterPro" id="IPR041121">
    <property type="entry name" value="SDH_C"/>
</dbReference>
<dbReference type="CDD" id="cd01065">
    <property type="entry name" value="NAD_bind_Shikimate_DH"/>
    <property type="match status" value="1"/>
</dbReference>
<evidence type="ECO:0000313" key="12">
    <source>
        <dbReference type="EMBL" id="MBB5221580.1"/>
    </source>
</evidence>
<feature type="active site" description="Proton acceptor" evidence="8">
    <location>
        <position position="69"/>
    </location>
</feature>
<feature type="binding site" evidence="8">
    <location>
        <position position="221"/>
    </location>
    <ligand>
        <name>NADP(+)</name>
        <dbReference type="ChEBI" id="CHEBI:58349"/>
    </ligand>
</feature>
<dbReference type="InterPro" id="IPR006151">
    <property type="entry name" value="Shikm_DH/Glu-tRNA_Rdtase"/>
</dbReference>
<feature type="domain" description="Shikimate dehydrogenase substrate binding N-terminal" evidence="10">
    <location>
        <begin position="10"/>
        <end position="92"/>
    </location>
</feature>
<dbReference type="InterPro" id="IPR013708">
    <property type="entry name" value="Shikimate_DH-bd_N"/>
</dbReference>
<dbReference type="Pfam" id="PF18317">
    <property type="entry name" value="SDH_C"/>
    <property type="match status" value="1"/>
</dbReference>
<keyword evidence="3 8" id="KW-0028">Amino-acid biosynthesis</keyword>
<evidence type="ECO:0000256" key="7">
    <source>
        <dbReference type="ARBA" id="ARBA00049442"/>
    </source>
</evidence>
<dbReference type="GO" id="GO:0019632">
    <property type="term" value="P:shikimate metabolic process"/>
    <property type="evidence" value="ECO:0007669"/>
    <property type="project" value="InterPro"/>
</dbReference>
<keyword evidence="6 8" id="KW-0057">Aromatic amino acid biosynthesis</keyword>
<comment type="subunit">
    <text evidence="8">Homodimer.</text>
</comment>
<dbReference type="HAMAP" id="MF_00222">
    <property type="entry name" value="Shikimate_DH_AroE"/>
    <property type="match status" value="1"/>
</dbReference>
<dbReference type="PROSITE" id="PS00630">
    <property type="entry name" value="IMP_2"/>
    <property type="match status" value="1"/>
</dbReference>
<evidence type="ECO:0000259" key="9">
    <source>
        <dbReference type="Pfam" id="PF01488"/>
    </source>
</evidence>
<dbReference type="UniPathway" id="UPA00053">
    <property type="reaction ID" value="UER00087"/>
</dbReference>
<dbReference type="GO" id="GO:0009073">
    <property type="term" value="P:aromatic amino acid family biosynthetic process"/>
    <property type="evidence" value="ECO:0007669"/>
    <property type="project" value="UniProtKB-KW"/>
</dbReference>
<dbReference type="InterPro" id="IPR020550">
    <property type="entry name" value="Inositol_monophosphatase_CS"/>
</dbReference>
<protein>
    <recommendedName>
        <fullName evidence="2 8">Shikimate dehydrogenase (NADP(+))</fullName>
        <shortName evidence="8">SDH</shortName>
        <ecNumber evidence="2 8">1.1.1.25</ecNumber>
    </recommendedName>
</protein>
<accession>A0A840SLF3</accession>
<feature type="binding site" evidence="8">
    <location>
        <position position="90"/>
    </location>
    <ligand>
        <name>shikimate</name>
        <dbReference type="ChEBI" id="CHEBI:36208"/>
    </ligand>
</feature>
<dbReference type="GO" id="GO:0005829">
    <property type="term" value="C:cytosol"/>
    <property type="evidence" value="ECO:0007669"/>
    <property type="project" value="TreeGrafter"/>
</dbReference>
<evidence type="ECO:0000259" key="10">
    <source>
        <dbReference type="Pfam" id="PF08501"/>
    </source>
</evidence>
<dbReference type="InterPro" id="IPR011342">
    <property type="entry name" value="Shikimate_DH"/>
</dbReference>
<feature type="domain" description="Quinate/shikimate 5-dehydrogenase/glutamyl-tRNA reductase" evidence="9">
    <location>
        <begin position="128"/>
        <end position="195"/>
    </location>
</feature>
<reference evidence="12 13" key="1">
    <citation type="submission" date="2020-08" db="EMBL/GenBank/DDBJ databases">
        <title>Genomic Encyclopedia of Type Strains, Phase IV (KMG-IV): sequencing the most valuable type-strain genomes for metagenomic binning, comparative biology and taxonomic classification.</title>
        <authorList>
            <person name="Goeker M."/>
        </authorList>
    </citation>
    <scope>NUCLEOTIDE SEQUENCE [LARGE SCALE GENOMIC DNA]</scope>
    <source>
        <strain evidence="12 13">DSM 101730</strain>
    </source>
</reference>
<evidence type="ECO:0000313" key="13">
    <source>
        <dbReference type="Proteomes" id="UP000549457"/>
    </source>
</evidence>
<feature type="binding site" evidence="8">
    <location>
        <position position="106"/>
    </location>
    <ligand>
        <name>shikimate</name>
        <dbReference type="ChEBI" id="CHEBI:36208"/>
    </ligand>
</feature>
<dbReference type="GO" id="GO:0004764">
    <property type="term" value="F:shikimate 3-dehydrogenase (NADP+) activity"/>
    <property type="evidence" value="ECO:0007669"/>
    <property type="project" value="UniProtKB-UniRule"/>
</dbReference>
<evidence type="ECO:0000256" key="1">
    <source>
        <dbReference type="ARBA" id="ARBA00004871"/>
    </source>
</evidence>
<comment type="caution">
    <text evidence="12">The sequence shown here is derived from an EMBL/GenBank/DDBJ whole genome shotgun (WGS) entry which is preliminary data.</text>
</comment>
<dbReference type="InterPro" id="IPR022893">
    <property type="entry name" value="Shikimate_DH_fam"/>
</dbReference>
<feature type="binding site" evidence="8">
    <location>
        <begin position="18"/>
        <end position="20"/>
    </location>
    <ligand>
        <name>shikimate</name>
        <dbReference type="ChEBI" id="CHEBI:36208"/>
    </ligand>
</feature>
<dbReference type="Proteomes" id="UP000549457">
    <property type="component" value="Unassembled WGS sequence"/>
</dbReference>
<dbReference type="Gene3D" id="3.40.50.720">
    <property type="entry name" value="NAD(P)-binding Rossmann-like Domain"/>
    <property type="match status" value="1"/>
</dbReference>
<dbReference type="Pfam" id="PF08501">
    <property type="entry name" value="Shikimate_dh_N"/>
    <property type="match status" value="1"/>
</dbReference>
<keyword evidence="13" id="KW-1185">Reference proteome</keyword>
<dbReference type="AlphaFoldDB" id="A0A840SLF3"/>
<dbReference type="EMBL" id="JACHFM010000001">
    <property type="protein sequence ID" value="MBB5221580.1"/>
    <property type="molecule type" value="Genomic_DNA"/>
</dbReference>
<evidence type="ECO:0000256" key="8">
    <source>
        <dbReference type="HAMAP-Rule" id="MF_00222"/>
    </source>
</evidence>
<evidence type="ECO:0000256" key="6">
    <source>
        <dbReference type="ARBA" id="ARBA00023141"/>
    </source>
</evidence>
<evidence type="ECO:0000256" key="4">
    <source>
        <dbReference type="ARBA" id="ARBA00022857"/>
    </source>
</evidence>
<proteinExistence type="inferred from homology"/>
<dbReference type="PANTHER" id="PTHR21089">
    <property type="entry name" value="SHIKIMATE DEHYDROGENASE"/>
    <property type="match status" value="1"/>
</dbReference>
<organism evidence="12 13">
    <name type="scientific">Amaricoccus macauensis</name>
    <dbReference type="NCBI Taxonomy" id="57001"/>
    <lineage>
        <taxon>Bacteria</taxon>
        <taxon>Pseudomonadati</taxon>
        <taxon>Pseudomonadota</taxon>
        <taxon>Alphaproteobacteria</taxon>
        <taxon>Rhodobacterales</taxon>
        <taxon>Paracoccaceae</taxon>
        <taxon>Amaricoccus</taxon>
    </lineage>
</organism>
<dbReference type="NCBIfam" id="TIGR00507">
    <property type="entry name" value="aroE"/>
    <property type="match status" value="1"/>
</dbReference>
<sequence>MTDEPRLAAVTGWPIAHSRSPLVHGHWLRRYGIRGHYIPVALAPEAFAEGFSAMPKLGFRGTNVTIPHKEMALALATDVSDEARAIGAANTITFREDGSIHADNTDGYGFLANLRDAAPAWDAAAGPALVLGAGGASRAIVHALRGAGAPEVWIANRTAARAEAVADHFGEGIRVLDWERAEAVAGDAATIVNTTSLGMKPGEPMPVALDRLSSGVLVTDVVYGAEPTAFVAAARARGLMAVDGLGMLLHQAVPGFERWFGVRPEVDAELRAAVLA</sequence>
<feature type="binding site" evidence="8">
    <location>
        <position position="244"/>
    </location>
    <ligand>
        <name>NADP(+)</name>
        <dbReference type="ChEBI" id="CHEBI:58349"/>
    </ligand>
</feature>
<evidence type="ECO:0000256" key="3">
    <source>
        <dbReference type="ARBA" id="ARBA00022605"/>
    </source>
</evidence>
<dbReference type="GO" id="GO:0046854">
    <property type="term" value="P:phosphatidylinositol phosphate biosynthetic process"/>
    <property type="evidence" value="ECO:0007669"/>
    <property type="project" value="InterPro"/>
</dbReference>
<dbReference type="SUPFAM" id="SSF51735">
    <property type="entry name" value="NAD(P)-binding Rossmann-fold domains"/>
    <property type="match status" value="1"/>
</dbReference>
<feature type="binding site" evidence="8">
    <location>
        <begin position="132"/>
        <end position="136"/>
    </location>
    <ligand>
        <name>NADP(+)</name>
        <dbReference type="ChEBI" id="CHEBI:58349"/>
    </ligand>
</feature>
<comment type="similarity">
    <text evidence="8">Belongs to the shikimate dehydrogenase family.</text>
</comment>
<comment type="pathway">
    <text evidence="1 8">Metabolic intermediate biosynthesis; chorismate biosynthesis; chorismate from D-erythrose 4-phosphate and phosphoenolpyruvate: step 4/7.</text>
</comment>
<dbReference type="Gene3D" id="3.40.50.10860">
    <property type="entry name" value="Leucine Dehydrogenase, chain A, domain 1"/>
    <property type="match status" value="1"/>
</dbReference>
<dbReference type="InterPro" id="IPR046346">
    <property type="entry name" value="Aminoacid_DH-like_N_sf"/>
</dbReference>
<comment type="function">
    <text evidence="8">Involved in the biosynthesis of the chorismate, which leads to the biosynthesis of aromatic amino acids. Catalyzes the reversible NADPH linked reduction of 3-dehydroshikimate (DHSA) to yield shikimate (SA).</text>
</comment>
<keyword evidence="5 8" id="KW-0560">Oxidoreductase</keyword>